<accession>A0A4R0NDH4</accession>
<accession>A0A4U1G5I6</accession>
<dbReference type="Proteomes" id="UP000309594">
    <property type="component" value="Unassembled WGS sequence"/>
</dbReference>
<evidence type="ECO:0000313" key="4">
    <source>
        <dbReference type="Proteomes" id="UP000309594"/>
    </source>
</evidence>
<gene>
    <name evidence="1" type="ORF">EZ444_08545</name>
    <name evidence="2" type="ORF">FBD94_20540</name>
</gene>
<dbReference type="Proteomes" id="UP000291117">
    <property type="component" value="Unassembled WGS sequence"/>
</dbReference>
<dbReference type="EMBL" id="SJSM01000004">
    <property type="protein sequence ID" value="TCC97303.1"/>
    <property type="molecule type" value="Genomic_DNA"/>
</dbReference>
<organism evidence="2 4">
    <name type="scientific">Pedobacter hiemivivus</name>
    <dbReference type="NCBI Taxonomy" id="2530454"/>
    <lineage>
        <taxon>Bacteria</taxon>
        <taxon>Pseudomonadati</taxon>
        <taxon>Bacteroidota</taxon>
        <taxon>Sphingobacteriia</taxon>
        <taxon>Sphingobacteriales</taxon>
        <taxon>Sphingobacteriaceae</taxon>
        <taxon>Pedobacter</taxon>
    </lineage>
</organism>
<keyword evidence="3" id="KW-1185">Reference proteome</keyword>
<dbReference type="OrthoDB" id="710652at2"/>
<proteinExistence type="predicted"/>
<dbReference type="EMBL" id="SWDX01000009">
    <property type="protein sequence ID" value="TKC57753.1"/>
    <property type="molecule type" value="Genomic_DNA"/>
</dbReference>
<evidence type="ECO:0000313" key="3">
    <source>
        <dbReference type="Proteomes" id="UP000291117"/>
    </source>
</evidence>
<reference evidence="2 4" key="2">
    <citation type="submission" date="2019-04" db="EMBL/GenBank/DDBJ databases">
        <title>Pedobacter sp. RP-1-16 sp. nov., isolated from Arctic soil.</title>
        <authorList>
            <person name="Dahal R.H."/>
            <person name="Kim D.-U."/>
        </authorList>
    </citation>
    <scope>NUCLEOTIDE SEQUENCE [LARGE SCALE GENOMIC DNA]</scope>
    <source>
        <strain evidence="2 4">RP-1-16</strain>
    </source>
</reference>
<reference evidence="1 3" key="1">
    <citation type="submission" date="2019-02" db="EMBL/GenBank/DDBJ databases">
        <title>Pedobacter sp. RP-3-8 sp. nov., isolated from Arctic soil.</title>
        <authorList>
            <person name="Dahal R.H."/>
        </authorList>
    </citation>
    <scope>NUCLEOTIDE SEQUENCE [LARGE SCALE GENOMIC DNA]</scope>
    <source>
        <strain evidence="1 3">RP-3-8</strain>
    </source>
</reference>
<dbReference type="AlphaFoldDB" id="A0A4U1G5I6"/>
<protein>
    <submittedName>
        <fullName evidence="2">Uncharacterized protein</fullName>
    </submittedName>
</protein>
<comment type="caution">
    <text evidence="2">The sequence shown here is derived from an EMBL/GenBank/DDBJ whole genome shotgun (WGS) entry which is preliminary data.</text>
</comment>
<evidence type="ECO:0000313" key="2">
    <source>
        <dbReference type="EMBL" id="TKC57753.1"/>
    </source>
</evidence>
<sequence length="106" mass="12123">MGYAKERGKLEQLIVKIASINTYDQKSLAILVDSYEKYSHTVRILKNKNADSFMDLYTNELQAIKEAKKTLRESDSDENRQLNFVAYKASIVSALEKTIKTTLDTL</sequence>
<evidence type="ECO:0000313" key="1">
    <source>
        <dbReference type="EMBL" id="TCC97303.1"/>
    </source>
</evidence>
<name>A0A4U1G5I6_9SPHI</name>